<evidence type="ECO:0000256" key="8">
    <source>
        <dbReference type="ARBA" id="ARBA00022729"/>
    </source>
</evidence>
<name>A0A931MLZ2_9SPHN</name>
<keyword evidence="6" id="KW-0812">Transmembrane</keyword>
<comment type="catalytic activity">
    <reaction evidence="1 17">
        <text>a 1,2-diacyl-sn-glycero-3-phosphocholine + H2O = a 2-acyl-sn-glycero-3-phosphocholine + a fatty acid + H(+)</text>
        <dbReference type="Rhea" id="RHEA:18689"/>
        <dbReference type="ChEBI" id="CHEBI:15377"/>
        <dbReference type="ChEBI" id="CHEBI:15378"/>
        <dbReference type="ChEBI" id="CHEBI:28868"/>
        <dbReference type="ChEBI" id="CHEBI:57643"/>
        <dbReference type="ChEBI" id="CHEBI:57875"/>
        <dbReference type="EC" id="3.1.1.32"/>
    </reaction>
</comment>
<dbReference type="SUPFAM" id="SSF56931">
    <property type="entry name" value="Outer membrane phospholipase A (OMPLA)"/>
    <property type="match status" value="1"/>
</dbReference>
<keyword evidence="11 17" id="KW-0442">Lipid degradation</keyword>
<evidence type="ECO:0000256" key="17">
    <source>
        <dbReference type="RuleBase" id="RU366027"/>
    </source>
</evidence>
<feature type="active site" description="Proton acceptor" evidence="15">
    <location>
        <position position="294"/>
    </location>
</feature>
<dbReference type="RefSeq" id="WP_197166103.1">
    <property type="nucleotide sequence ID" value="NZ_JADZGI010000003.1"/>
</dbReference>
<keyword evidence="10 16" id="KW-0106">Calcium</keyword>
<proteinExistence type="inferred from homology"/>
<dbReference type="PANTHER" id="PTHR40457">
    <property type="entry name" value="PHOSPHOLIPASE A1"/>
    <property type="match status" value="1"/>
</dbReference>
<feature type="binding site" description="in dimeric form" evidence="16">
    <location>
        <position position="304"/>
    </location>
    <ligand>
        <name>Ca(2+)</name>
        <dbReference type="ChEBI" id="CHEBI:29108"/>
        <label>1</label>
    </ligand>
</feature>
<dbReference type="GO" id="GO:0016042">
    <property type="term" value="P:lipid catabolic process"/>
    <property type="evidence" value="ECO:0007669"/>
    <property type="project" value="UniProtKB-KW"/>
</dbReference>
<comment type="cofactor">
    <cofactor evidence="17">
        <name>Ca(2+)</name>
        <dbReference type="ChEBI" id="CHEBI:29108"/>
    </cofactor>
    <text evidence="17">Binds 1 Ca(2+) ion per monomer. In the dimeric form the Ca(2+) is bound by different amino acids with binding of each Ca(2+) shared with ligands coming from each monomer. The Ca(2+) ion may have a role in catalysis.</text>
</comment>
<dbReference type="Proteomes" id="UP000617634">
    <property type="component" value="Unassembled WGS sequence"/>
</dbReference>
<keyword evidence="5" id="KW-1134">Transmembrane beta strand</keyword>
<protein>
    <recommendedName>
        <fullName evidence="17">Phospholipase A1</fullName>
        <ecNumber evidence="17">3.1.1.32</ecNumber>
        <ecNumber evidence="17">3.1.1.4</ecNumber>
    </recommendedName>
    <alternativeName>
        <fullName evidence="17">Phosphatidylcholine 1-acylhydrolase</fullName>
    </alternativeName>
</protein>
<comment type="caution">
    <text evidence="18">The sequence shown here is derived from an EMBL/GenBank/DDBJ whole genome shotgun (WGS) entry which is preliminary data.</text>
</comment>
<dbReference type="Gene3D" id="2.40.230.10">
    <property type="entry name" value="Phospholipase A1"/>
    <property type="match status" value="1"/>
</dbReference>
<keyword evidence="7 16" id="KW-0479">Metal-binding</keyword>
<evidence type="ECO:0000256" key="13">
    <source>
        <dbReference type="ARBA" id="ARBA00023136"/>
    </source>
</evidence>
<evidence type="ECO:0000256" key="9">
    <source>
        <dbReference type="ARBA" id="ARBA00022801"/>
    </source>
</evidence>
<comment type="subcellular location">
    <subcellularLocation>
        <location evidence="17">Cell outer membrane</location>
        <topology evidence="17">Multi-pass membrane protein</topology>
    </subcellularLocation>
    <text evidence="17">One of the very few enzymes located there.</text>
</comment>
<dbReference type="Pfam" id="PF02253">
    <property type="entry name" value="PLA1"/>
    <property type="match status" value="1"/>
</dbReference>
<keyword evidence="9 17" id="KW-0378">Hydrolase</keyword>
<keyword evidence="12 17" id="KW-0443">Lipid metabolism</keyword>
<evidence type="ECO:0000256" key="16">
    <source>
        <dbReference type="PIRSR" id="PIRSR603187-2"/>
    </source>
</evidence>
<sequence>MHPTIRTGLAGPLTGALASTLALTLALTLATPALAAGDAGSEARVLVESVTPGEDGESMQVRILAFNPASAGQASVPAQVPATLTLDGVNRAVMLDCAPDAQPSASKTSPIAPGRFALAACTLRLPAGTGQTAQAQLALAGAAPATMFAIPAASTRAQAEVELAETMLESPTPERRPLVASDVPAARPESGNAYLGNLSAYNPIFGVYGPDTNSEALIQLSFKYQLFGDAGNVGGAAPLINGIHFGYTQRMFWDLGSESSPFRNIDFMPELFFLQPAVKVGDGIALGGQVGVRHESNGRDGDASRSANTLYIQPVATMPAGDYTVSIGPRLFYYIGDLEDNPDIRHYRGSTGLFFEVGKDDGLRLTTQSRLNFSSGKGAVEAELSYPFDKIVDTSLNLYVFGQAFAGYGENLLDYNRHTTRLRVGFAIVR</sequence>
<organism evidence="18 19">
    <name type="scientific">Novosphingobium aureum</name>
    <dbReference type="NCBI Taxonomy" id="2792964"/>
    <lineage>
        <taxon>Bacteria</taxon>
        <taxon>Pseudomonadati</taxon>
        <taxon>Pseudomonadota</taxon>
        <taxon>Alphaproteobacteria</taxon>
        <taxon>Sphingomonadales</taxon>
        <taxon>Sphingomonadaceae</taxon>
        <taxon>Novosphingobium</taxon>
    </lineage>
</organism>
<dbReference type="GO" id="GO:0046872">
    <property type="term" value="F:metal ion binding"/>
    <property type="evidence" value="ECO:0007669"/>
    <property type="project" value="UniProtKB-KW"/>
</dbReference>
<evidence type="ECO:0000256" key="6">
    <source>
        <dbReference type="ARBA" id="ARBA00022692"/>
    </source>
</evidence>
<dbReference type="InterPro" id="IPR003187">
    <property type="entry name" value="PLipase_A1"/>
</dbReference>
<evidence type="ECO:0000256" key="15">
    <source>
        <dbReference type="PIRSR" id="PIRSR603187-1"/>
    </source>
</evidence>
<dbReference type="EMBL" id="JADZGI010000003">
    <property type="protein sequence ID" value="MBH0114592.1"/>
    <property type="molecule type" value="Genomic_DNA"/>
</dbReference>
<evidence type="ECO:0000256" key="10">
    <source>
        <dbReference type="ARBA" id="ARBA00022837"/>
    </source>
</evidence>
<evidence type="ECO:0000256" key="3">
    <source>
        <dbReference type="ARBA" id="ARBA00010525"/>
    </source>
</evidence>
<evidence type="ECO:0000256" key="7">
    <source>
        <dbReference type="ARBA" id="ARBA00022723"/>
    </source>
</evidence>
<feature type="binding site" description="in dimeric form" evidence="16">
    <location>
        <position position="340"/>
    </location>
    <ligand>
        <name>Ca(2+)</name>
        <dbReference type="ChEBI" id="CHEBI:29108"/>
        <label>1</label>
    </ligand>
</feature>
<dbReference type="GO" id="GO:0009279">
    <property type="term" value="C:cell outer membrane"/>
    <property type="evidence" value="ECO:0007669"/>
    <property type="project" value="UniProtKB-SubCell"/>
</dbReference>
<evidence type="ECO:0000256" key="2">
    <source>
        <dbReference type="ARBA" id="ARBA00001604"/>
    </source>
</evidence>
<dbReference type="GO" id="GO:0004623">
    <property type="term" value="F:phospholipase A2 activity"/>
    <property type="evidence" value="ECO:0007669"/>
    <property type="project" value="UniProtKB-EC"/>
</dbReference>
<keyword evidence="8 17" id="KW-0732">Signal</keyword>
<evidence type="ECO:0000313" key="19">
    <source>
        <dbReference type="Proteomes" id="UP000617634"/>
    </source>
</evidence>
<dbReference type="GO" id="GO:0008970">
    <property type="term" value="F:phospholipase A1 activity"/>
    <property type="evidence" value="ECO:0007669"/>
    <property type="project" value="UniProtKB-EC"/>
</dbReference>
<feature type="binding site" description="in dimeric form" evidence="16">
    <location>
        <position position="259"/>
    </location>
    <ligand>
        <name>Ca(2+)</name>
        <dbReference type="ChEBI" id="CHEBI:29108"/>
        <label>1</label>
    </ligand>
</feature>
<dbReference type="PANTHER" id="PTHR40457:SF1">
    <property type="entry name" value="PHOSPHOLIPASE A1"/>
    <property type="match status" value="1"/>
</dbReference>
<keyword evidence="14 17" id="KW-0998">Cell outer membrane</keyword>
<comment type="similarity">
    <text evidence="3 17">Belongs to the phospholipase A1 family.</text>
</comment>
<evidence type="ECO:0000256" key="5">
    <source>
        <dbReference type="ARBA" id="ARBA00022452"/>
    </source>
</evidence>
<evidence type="ECO:0000313" key="18">
    <source>
        <dbReference type="EMBL" id="MBH0114592.1"/>
    </source>
</evidence>
<keyword evidence="13" id="KW-0472">Membrane</keyword>
<evidence type="ECO:0000256" key="14">
    <source>
        <dbReference type="ARBA" id="ARBA00023237"/>
    </source>
</evidence>
<evidence type="ECO:0000256" key="4">
    <source>
        <dbReference type="ARBA" id="ARBA00011702"/>
    </source>
</evidence>
<reference evidence="18" key="1">
    <citation type="submission" date="2020-11" db="EMBL/GenBank/DDBJ databases">
        <title>Novosphingobium aureum sp. nov., a marine bacterium isolated from sediment of a salt flat.</title>
        <authorList>
            <person name="Yoo Y."/>
            <person name="Kim J.-J."/>
        </authorList>
    </citation>
    <scope>NUCLEOTIDE SEQUENCE</scope>
    <source>
        <strain evidence="18">YJ-S2-02</strain>
    </source>
</reference>
<comment type="catalytic activity">
    <reaction evidence="2 17">
        <text>a 1,2-diacyl-sn-glycero-3-phosphocholine + H2O = a 1-acyl-sn-glycero-3-phosphocholine + a fatty acid + H(+)</text>
        <dbReference type="Rhea" id="RHEA:15801"/>
        <dbReference type="ChEBI" id="CHEBI:15377"/>
        <dbReference type="ChEBI" id="CHEBI:15378"/>
        <dbReference type="ChEBI" id="CHEBI:28868"/>
        <dbReference type="ChEBI" id="CHEBI:57643"/>
        <dbReference type="ChEBI" id="CHEBI:58168"/>
        <dbReference type="EC" id="3.1.1.4"/>
    </reaction>
</comment>
<accession>A0A931MLZ2</accession>
<dbReference type="EC" id="3.1.1.32" evidence="17"/>
<evidence type="ECO:0000256" key="12">
    <source>
        <dbReference type="ARBA" id="ARBA00023098"/>
    </source>
</evidence>
<comment type="function">
    <text evidence="17">Hydrolysis of phosphatidylcholine with phospholipase A2 (EC 3.1.1.4) and phospholipase A1 (EC 3.1.1.32) activities.</text>
</comment>
<dbReference type="EC" id="3.1.1.4" evidence="17"/>
<evidence type="ECO:0000256" key="1">
    <source>
        <dbReference type="ARBA" id="ARBA00000111"/>
    </source>
</evidence>
<feature type="signal peptide" evidence="17">
    <location>
        <begin position="1"/>
        <end position="35"/>
    </location>
</feature>
<keyword evidence="19" id="KW-1185">Reference proteome</keyword>
<comment type="subunit">
    <text evidence="4 17">Homodimer; dimerization is reversible, and the dimeric form is the active one.</text>
</comment>
<dbReference type="InterPro" id="IPR036541">
    <property type="entry name" value="PLipase_A1_sf"/>
</dbReference>
<dbReference type="AlphaFoldDB" id="A0A931MLZ2"/>
<feature type="binding site" description="in dimeric form" evidence="16">
    <location>
        <position position="299"/>
    </location>
    <ligand>
        <name>Ca(2+)</name>
        <dbReference type="ChEBI" id="CHEBI:29108"/>
        <label>1</label>
    </ligand>
</feature>
<dbReference type="PRINTS" id="PR01486">
    <property type="entry name" value="PHPHLIPASEA1"/>
</dbReference>
<evidence type="ECO:0000256" key="11">
    <source>
        <dbReference type="ARBA" id="ARBA00022963"/>
    </source>
</evidence>
<gene>
    <name evidence="18" type="ORF">I5E68_16715</name>
</gene>
<feature type="chain" id="PRO_5038165315" description="Phospholipase A1" evidence="17">
    <location>
        <begin position="36"/>
        <end position="430"/>
    </location>
</feature>
<feature type="active site" description="Nucleophile" evidence="15">
    <location>
        <position position="296"/>
    </location>
</feature>